<dbReference type="Proteomes" id="UP000800092">
    <property type="component" value="Unassembled WGS sequence"/>
</dbReference>
<protein>
    <recommendedName>
        <fullName evidence="4">Secreted protein</fullName>
    </recommendedName>
</protein>
<dbReference type="PANTHER" id="PTHR36848:SF2">
    <property type="entry name" value="SECRETED PROTEIN"/>
    <property type="match status" value="1"/>
</dbReference>
<dbReference type="OrthoDB" id="2588159at2759"/>
<feature type="chain" id="PRO_5025463122" description="Secreted protein" evidence="1">
    <location>
        <begin position="19"/>
        <end position="1026"/>
    </location>
</feature>
<name>A0A6A6HL89_VIRVR</name>
<dbReference type="PANTHER" id="PTHR36848">
    <property type="entry name" value="DNA-BINDING PROTEIN (PUTATIVE SECRETED PROTEIN)-RELATED"/>
    <property type="match status" value="1"/>
</dbReference>
<sequence>MFFLGLSFLALSFSLVLCLPKNHTDSFVNAAIDAGTFQNPSVNVRPRFRYWIPDASIDQEQATQDVAAAKAAGAGGVEVLGYYLYNSAPGNFAPTNWEVYGWGTPAWKQVFDVVAQAHKDNGMIMDFAMGPNQGQGVPADPDNDGLMWDINAYNVSIPIGDSFNGTIPGWGNGVLQAVVTGLVTSEVNASGVAPSLPNDLAANRLQKTLANSTLQDITNMVEADGSLSIQFPADKEGIEYNLFAIYLVREQERTAADPVTLKGPQTPAQDFVHNGSWTVDHFSVLGAQTMTNFWENCLLVNGTKELLMEVGNYGWEDSVEINPYVYWTRDLPEAFSTKFGYSINKWLPLLFHQNQRWFGAPSEPIWWITDEPDAGNSHIADYRATLTDLYGEYLGALNSWAEQYLDVQYSAQISYNLAMDMQQNIPVVDAPECESLDFSDDIDAYRQYTGPAHLAGKRIVSSECGAVSNEAFQQTLTELMWHVKRSIAGGINQFVFHGYPYSGNYGNTTWPSFATFNYSYSEMHGRHQPAWDYYSDPLNFTARLSYIFQSGVPKIDLAFYQYFTTYPGHRGSNYMLPDLANFGYTYEYISPNNFNLPEAYVQNGVLAPNYQAFKAMIIRANDSLTVEGTTKLAAFANAGFPIIFSGGPPSYLASFNQSGAAYVNQTIQSLINLPNVHVVPYEGLAQSIASIGISPRAKYNVTNDQLYTSWRHDDENDIDYIFVYNDAAGNSLGQGSTTATIEFESVGIPYEYDAWTGEQSQLLNYTQTSNTTSVYFHLAGNQSTIVAFHKLMNATSTQLSQHLESASPHILGISSNSSSGLALKIGSGSGLPSILLSNGSIQSLPSTSASPFTLHNWILLAEHWEPPTNLSDISTIAIKTNTTHLLPDLVSWQSIPGLQNVSGRGYYSTTFTWPPESNNSNSSSPLGALIDFGPVIHTVRASINGYALQPPDTTHATADISSYLVEGTNELQAIVSTTLVNVLRPIWGQLRTSGVAPAVGVPGPQEYGLVGEVTVVPYETVIVEVS</sequence>
<dbReference type="Pfam" id="PF17132">
    <property type="entry name" value="Glyco_hydro_106"/>
    <property type="match status" value="1"/>
</dbReference>
<dbReference type="InterPro" id="IPR008979">
    <property type="entry name" value="Galactose-bd-like_sf"/>
</dbReference>
<gene>
    <name evidence="2" type="ORF">EV356DRAFT_479312</name>
</gene>
<evidence type="ECO:0000313" key="2">
    <source>
        <dbReference type="EMBL" id="KAF2238741.1"/>
    </source>
</evidence>
<keyword evidence="3" id="KW-1185">Reference proteome</keyword>
<evidence type="ECO:0008006" key="4">
    <source>
        <dbReference type="Google" id="ProtNLM"/>
    </source>
</evidence>
<evidence type="ECO:0000313" key="3">
    <source>
        <dbReference type="Proteomes" id="UP000800092"/>
    </source>
</evidence>
<dbReference type="EMBL" id="ML991775">
    <property type="protein sequence ID" value="KAF2238741.1"/>
    <property type="molecule type" value="Genomic_DNA"/>
</dbReference>
<keyword evidence="1" id="KW-0732">Signal</keyword>
<dbReference type="SUPFAM" id="SSF49785">
    <property type="entry name" value="Galactose-binding domain-like"/>
    <property type="match status" value="1"/>
</dbReference>
<accession>A0A6A6HL89</accession>
<feature type="signal peptide" evidence="1">
    <location>
        <begin position="1"/>
        <end position="18"/>
    </location>
</feature>
<organism evidence="2 3">
    <name type="scientific">Viridothelium virens</name>
    <name type="common">Speckled blister lichen</name>
    <name type="synonym">Trypethelium virens</name>
    <dbReference type="NCBI Taxonomy" id="1048519"/>
    <lineage>
        <taxon>Eukaryota</taxon>
        <taxon>Fungi</taxon>
        <taxon>Dikarya</taxon>
        <taxon>Ascomycota</taxon>
        <taxon>Pezizomycotina</taxon>
        <taxon>Dothideomycetes</taxon>
        <taxon>Dothideomycetes incertae sedis</taxon>
        <taxon>Trypetheliales</taxon>
        <taxon>Trypetheliaceae</taxon>
        <taxon>Viridothelium</taxon>
    </lineage>
</organism>
<dbReference type="InterPro" id="IPR053161">
    <property type="entry name" value="Ulvan_degrading_GH"/>
</dbReference>
<proteinExistence type="predicted"/>
<evidence type="ECO:0000256" key="1">
    <source>
        <dbReference type="SAM" id="SignalP"/>
    </source>
</evidence>
<dbReference type="AlphaFoldDB" id="A0A6A6HL89"/>
<reference evidence="2" key="1">
    <citation type="journal article" date="2020" name="Stud. Mycol.">
        <title>101 Dothideomycetes genomes: a test case for predicting lifestyles and emergence of pathogens.</title>
        <authorList>
            <person name="Haridas S."/>
            <person name="Albert R."/>
            <person name="Binder M."/>
            <person name="Bloem J."/>
            <person name="Labutti K."/>
            <person name="Salamov A."/>
            <person name="Andreopoulos B."/>
            <person name="Baker S."/>
            <person name="Barry K."/>
            <person name="Bills G."/>
            <person name="Bluhm B."/>
            <person name="Cannon C."/>
            <person name="Castanera R."/>
            <person name="Culley D."/>
            <person name="Daum C."/>
            <person name="Ezra D."/>
            <person name="Gonzalez J."/>
            <person name="Henrissat B."/>
            <person name="Kuo A."/>
            <person name="Liang C."/>
            <person name="Lipzen A."/>
            <person name="Lutzoni F."/>
            <person name="Magnuson J."/>
            <person name="Mondo S."/>
            <person name="Nolan M."/>
            <person name="Ohm R."/>
            <person name="Pangilinan J."/>
            <person name="Park H.-J."/>
            <person name="Ramirez L."/>
            <person name="Alfaro M."/>
            <person name="Sun H."/>
            <person name="Tritt A."/>
            <person name="Yoshinaga Y."/>
            <person name="Zwiers L.-H."/>
            <person name="Turgeon B."/>
            <person name="Goodwin S."/>
            <person name="Spatafora J."/>
            <person name="Crous P."/>
            <person name="Grigoriev I."/>
        </authorList>
    </citation>
    <scope>NUCLEOTIDE SEQUENCE</scope>
    <source>
        <strain evidence="2">Tuck. ex Michener</strain>
    </source>
</reference>